<sequence length="75" mass="8593">MFIGKAPTNHSEMLKSLSISDFWIQSCWRRSDLLPLLSAYCHNLLELEVYSSVAGSELEMGNLERRNGSFLANQW</sequence>
<gene>
    <name evidence="1" type="ORF">LVIROSA_LOCUS34457</name>
</gene>
<accession>A0AAU9PF16</accession>
<protein>
    <submittedName>
        <fullName evidence="1">Uncharacterized protein</fullName>
    </submittedName>
</protein>
<name>A0AAU9PF16_9ASTR</name>
<dbReference type="Proteomes" id="UP001157418">
    <property type="component" value="Unassembled WGS sequence"/>
</dbReference>
<organism evidence="1 2">
    <name type="scientific">Lactuca virosa</name>
    <dbReference type="NCBI Taxonomy" id="75947"/>
    <lineage>
        <taxon>Eukaryota</taxon>
        <taxon>Viridiplantae</taxon>
        <taxon>Streptophyta</taxon>
        <taxon>Embryophyta</taxon>
        <taxon>Tracheophyta</taxon>
        <taxon>Spermatophyta</taxon>
        <taxon>Magnoliopsida</taxon>
        <taxon>eudicotyledons</taxon>
        <taxon>Gunneridae</taxon>
        <taxon>Pentapetalae</taxon>
        <taxon>asterids</taxon>
        <taxon>campanulids</taxon>
        <taxon>Asterales</taxon>
        <taxon>Asteraceae</taxon>
        <taxon>Cichorioideae</taxon>
        <taxon>Cichorieae</taxon>
        <taxon>Lactucinae</taxon>
        <taxon>Lactuca</taxon>
    </lineage>
</organism>
<evidence type="ECO:0000313" key="2">
    <source>
        <dbReference type="Proteomes" id="UP001157418"/>
    </source>
</evidence>
<evidence type="ECO:0000313" key="1">
    <source>
        <dbReference type="EMBL" id="CAH1448940.1"/>
    </source>
</evidence>
<proteinExistence type="predicted"/>
<dbReference type="EMBL" id="CAKMRJ010005634">
    <property type="protein sequence ID" value="CAH1448940.1"/>
    <property type="molecule type" value="Genomic_DNA"/>
</dbReference>
<dbReference type="AlphaFoldDB" id="A0AAU9PF16"/>
<reference evidence="1 2" key="1">
    <citation type="submission" date="2022-01" db="EMBL/GenBank/DDBJ databases">
        <authorList>
            <person name="Xiong W."/>
            <person name="Schranz E."/>
        </authorList>
    </citation>
    <scope>NUCLEOTIDE SEQUENCE [LARGE SCALE GENOMIC DNA]</scope>
</reference>
<keyword evidence="2" id="KW-1185">Reference proteome</keyword>
<comment type="caution">
    <text evidence="1">The sequence shown here is derived from an EMBL/GenBank/DDBJ whole genome shotgun (WGS) entry which is preliminary data.</text>
</comment>